<dbReference type="OMA" id="SIPLGMC"/>
<organism evidence="12 13">
    <name type="scientific">Helianthus annuus</name>
    <name type="common">Common sunflower</name>
    <dbReference type="NCBI Taxonomy" id="4232"/>
    <lineage>
        <taxon>Eukaryota</taxon>
        <taxon>Viridiplantae</taxon>
        <taxon>Streptophyta</taxon>
        <taxon>Embryophyta</taxon>
        <taxon>Tracheophyta</taxon>
        <taxon>Spermatophyta</taxon>
        <taxon>Magnoliopsida</taxon>
        <taxon>eudicotyledons</taxon>
        <taxon>Gunneridae</taxon>
        <taxon>Pentapetalae</taxon>
        <taxon>asterids</taxon>
        <taxon>campanulids</taxon>
        <taxon>Asterales</taxon>
        <taxon>Asteraceae</taxon>
        <taxon>Asteroideae</taxon>
        <taxon>Heliantheae alliance</taxon>
        <taxon>Heliantheae</taxon>
        <taxon>Helianthus</taxon>
    </lineage>
</organism>
<gene>
    <name evidence="12" type="primary">NOD3</name>
    <name evidence="12" type="ORF">HannXRQ_Chr08g0209721</name>
    <name evidence="11" type="ORF">HanXRQr2_Chr08g0320181</name>
</gene>
<keyword evidence="4" id="KW-1003">Cell membrane</keyword>
<dbReference type="PANTHER" id="PTHR10791:SF243">
    <property type="entry name" value="SWEET SUGAR TRANSPORTER-RELATED"/>
    <property type="match status" value="1"/>
</dbReference>
<evidence type="ECO:0000256" key="3">
    <source>
        <dbReference type="ARBA" id="ARBA00022448"/>
    </source>
</evidence>
<reference evidence="11" key="3">
    <citation type="submission" date="2020-06" db="EMBL/GenBank/DDBJ databases">
        <title>Helianthus annuus Genome sequencing and assembly Release 2.</title>
        <authorList>
            <person name="Gouzy J."/>
            <person name="Langlade N."/>
            <person name="Munos S."/>
        </authorList>
    </citation>
    <scope>NUCLEOTIDE SEQUENCE</scope>
    <source>
        <tissue evidence="11">Leaves</tissue>
    </source>
</reference>
<evidence type="ECO:0000256" key="9">
    <source>
        <dbReference type="ARBA" id="ARBA00023136"/>
    </source>
</evidence>
<protein>
    <recommendedName>
        <fullName evidence="10">Bidirectional sugar transporter SWEET</fullName>
    </recommendedName>
</protein>
<feature type="transmembrane region" description="Helical" evidence="10">
    <location>
        <begin position="108"/>
        <end position="127"/>
    </location>
</feature>
<dbReference type="Pfam" id="PF03083">
    <property type="entry name" value="MtN3_slv"/>
    <property type="match status" value="2"/>
</dbReference>
<reference evidence="12" key="2">
    <citation type="submission" date="2017-02" db="EMBL/GenBank/DDBJ databases">
        <title>Sunflower complete genome.</title>
        <authorList>
            <person name="Langlade N."/>
            <person name="Munos S."/>
        </authorList>
    </citation>
    <scope>NUCLEOTIDE SEQUENCE [LARGE SCALE GENOMIC DNA]</scope>
    <source>
        <tissue evidence="12">Leaves</tissue>
    </source>
</reference>
<dbReference type="InterPro" id="IPR047664">
    <property type="entry name" value="SWEET"/>
</dbReference>
<feature type="transmembrane region" description="Helical" evidence="10">
    <location>
        <begin position="72"/>
        <end position="96"/>
    </location>
</feature>
<dbReference type="AlphaFoldDB" id="A0A251U2F5"/>
<evidence type="ECO:0000256" key="4">
    <source>
        <dbReference type="ARBA" id="ARBA00022475"/>
    </source>
</evidence>
<feature type="transmembrane region" description="Helical" evidence="10">
    <location>
        <begin position="6"/>
        <end position="28"/>
    </location>
</feature>
<dbReference type="Gene3D" id="1.20.1280.290">
    <property type="match status" value="2"/>
</dbReference>
<dbReference type="EMBL" id="MNCJ02000323">
    <property type="protein sequence ID" value="KAF5793769.1"/>
    <property type="molecule type" value="Genomic_DNA"/>
</dbReference>
<keyword evidence="13" id="KW-1185">Reference proteome</keyword>
<keyword evidence="8 10" id="KW-1133">Transmembrane helix</keyword>
<reference evidence="11 13" key="1">
    <citation type="journal article" date="2017" name="Nature">
        <title>The sunflower genome provides insights into oil metabolism, flowering and Asterid evolution.</title>
        <authorList>
            <person name="Badouin H."/>
            <person name="Gouzy J."/>
            <person name="Grassa C.J."/>
            <person name="Murat F."/>
            <person name="Staton S.E."/>
            <person name="Cottret L."/>
            <person name="Lelandais-Briere C."/>
            <person name="Owens G.L."/>
            <person name="Carrere S."/>
            <person name="Mayjonade B."/>
            <person name="Legrand L."/>
            <person name="Gill N."/>
            <person name="Kane N.C."/>
            <person name="Bowers J.E."/>
            <person name="Hubner S."/>
            <person name="Bellec A."/>
            <person name="Berard A."/>
            <person name="Berges H."/>
            <person name="Blanchet N."/>
            <person name="Boniface M.C."/>
            <person name="Brunel D."/>
            <person name="Catrice O."/>
            <person name="Chaidir N."/>
            <person name="Claudel C."/>
            <person name="Donnadieu C."/>
            <person name="Faraut T."/>
            <person name="Fievet G."/>
            <person name="Helmstetter N."/>
            <person name="King M."/>
            <person name="Knapp S.J."/>
            <person name="Lai Z."/>
            <person name="Le Paslier M.C."/>
            <person name="Lippi Y."/>
            <person name="Lorenzon L."/>
            <person name="Mandel J.R."/>
            <person name="Marage G."/>
            <person name="Marchand G."/>
            <person name="Marquand E."/>
            <person name="Bret-Mestries E."/>
            <person name="Morien E."/>
            <person name="Nambeesan S."/>
            <person name="Nguyen T."/>
            <person name="Pegot-Espagnet P."/>
            <person name="Pouilly N."/>
            <person name="Raftis F."/>
            <person name="Sallet E."/>
            <person name="Schiex T."/>
            <person name="Thomas J."/>
            <person name="Vandecasteele C."/>
            <person name="Vares D."/>
            <person name="Vear F."/>
            <person name="Vautrin S."/>
            <person name="Crespi M."/>
            <person name="Mangin B."/>
            <person name="Burke J.M."/>
            <person name="Salse J."/>
            <person name="Munos S."/>
            <person name="Vincourt P."/>
            <person name="Rieseberg L.H."/>
            <person name="Langlade N.B."/>
        </authorList>
    </citation>
    <scope>NUCLEOTIDE SEQUENCE [LARGE SCALE GENOMIC DNA]</scope>
    <source>
        <strain evidence="13">cv. SF193</strain>
        <tissue evidence="11">Leaves</tissue>
    </source>
</reference>
<evidence type="ECO:0000313" key="12">
    <source>
        <dbReference type="EMBL" id="OTG17229.1"/>
    </source>
</evidence>
<feature type="transmembrane region" description="Helical" evidence="10">
    <location>
        <begin position="133"/>
        <end position="156"/>
    </location>
</feature>
<name>A0A251U2F5_HELAN</name>
<dbReference type="FunFam" id="1.20.1280.290:FF:000003">
    <property type="entry name" value="Bidirectional sugar transporter SWEET"/>
    <property type="match status" value="1"/>
</dbReference>
<dbReference type="GO" id="GO:0016020">
    <property type="term" value="C:membrane"/>
    <property type="evidence" value="ECO:0000318"/>
    <property type="project" value="GO_Central"/>
</dbReference>
<evidence type="ECO:0000256" key="1">
    <source>
        <dbReference type="ARBA" id="ARBA00004651"/>
    </source>
</evidence>
<evidence type="ECO:0000256" key="6">
    <source>
        <dbReference type="ARBA" id="ARBA00022692"/>
    </source>
</evidence>
<evidence type="ECO:0000256" key="2">
    <source>
        <dbReference type="ARBA" id="ARBA00007809"/>
    </source>
</evidence>
<accession>A0A251U2F5</accession>
<keyword evidence="6 10" id="KW-0812">Transmembrane</keyword>
<sequence>MGLIDVHHPLVLVFGILGNIVSIGVYLAPIPTFNAIRKNRSTMGFQSLPYVVSLFSALMWLYYALIKGGDGTFLLITINAIGSIVELVYVIIFIMYATPNAKKRTFKVLSATTTLSLAILLMSYFFLHGSIRSVVVGWICVALSVCVFAAPLTIVWKVVKTKSVEFMPFPLSCLLTLCAMMWFAYGVYTKDLCVMVPNVLGFILGIIQIALYKYYKQKSKVISIPEIKLPEHVVNIKASNSEVYPVDSSRSSDSEIEEEEEIEIKTMGGDAGEVVEQYKGAVTAMAMVDDDPCGVEIVNVKPILIMCAA</sequence>
<feature type="transmembrane region" description="Helical" evidence="10">
    <location>
        <begin position="194"/>
        <end position="215"/>
    </location>
</feature>
<dbReference type="OrthoDB" id="409725at2759"/>
<feature type="transmembrane region" description="Helical" evidence="10">
    <location>
        <begin position="168"/>
        <end position="188"/>
    </location>
</feature>
<comment type="similarity">
    <text evidence="2 10">Belongs to the SWEET sugar transporter family.</text>
</comment>
<dbReference type="FunFam" id="1.20.1280.290:FF:000001">
    <property type="entry name" value="Bidirectional sugar transporter SWEET"/>
    <property type="match status" value="1"/>
</dbReference>
<keyword evidence="3 10" id="KW-0813">Transport</keyword>
<dbReference type="GO" id="GO:0051119">
    <property type="term" value="F:sugar transmembrane transporter activity"/>
    <property type="evidence" value="ECO:0000318"/>
    <property type="project" value="GO_Central"/>
</dbReference>
<evidence type="ECO:0000256" key="5">
    <source>
        <dbReference type="ARBA" id="ARBA00022597"/>
    </source>
</evidence>
<evidence type="ECO:0000256" key="7">
    <source>
        <dbReference type="ARBA" id="ARBA00022737"/>
    </source>
</evidence>
<keyword evidence="7" id="KW-0677">Repeat</keyword>
<dbReference type="EMBL" id="CM007897">
    <property type="protein sequence ID" value="OTG17229.1"/>
    <property type="molecule type" value="Genomic_DNA"/>
</dbReference>
<dbReference type="InterPro" id="IPR004316">
    <property type="entry name" value="SWEET_rpt"/>
</dbReference>
<keyword evidence="5 10" id="KW-0762">Sugar transport</keyword>
<dbReference type="Gramene" id="mRNA:HanXRQr2_Chr08g0320181">
    <property type="protein sequence ID" value="mRNA:HanXRQr2_Chr08g0320181"/>
    <property type="gene ID" value="HanXRQr2_Chr08g0320181"/>
</dbReference>
<comment type="subcellular location">
    <subcellularLocation>
        <location evidence="1 10">Cell membrane</location>
        <topology evidence="1 10">Multi-pass membrane protein</topology>
    </subcellularLocation>
</comment>
<dbReference type="PANTHER" id="PTHR10791">
    <property type="entry name" value="RAG1-ACTIVATING PROTEIN 1"/>
    <property type="match status" value="1"/>
</dbReference>
<evidence type="ECO:0000256" key="10">
    <source>
        <dbReference type="RuleBase" id="RU910715"/>
    </source>
</evidence>
<evidence type="ECO:0000313" key="11">
    <source>
        <dbReference type="EMBL" id="KAF5793769.1"/>
    </source>
</evidence>
<dbReference type="Proteomes" id="UP000215914">
    <property type="component" value="Chromosome 8"/>
</dbReference>
<proteinExistence type="inferred from homology"/>
<evidence type="ECO:0000313" key="13">
    <source>
        <dbReference type="Proteomes" id="UP000215914"/>
    </source>
</evidence>
<dbReference type="GO" id="GO:0005886">
    <property type="term" value="C:plasma membrane"/>
    <property type="evidence" value="ECO:0007669"/>
    <property type="project" value="UniProtKB-SubCell"/>
</dbReference>
<dbReference type="InParanoid" id="A0A251U2F5"/>
<evidence type="ECO:0000256" key="8">
    <source>
        <dbReference type="ARBA" id="ARBA00022989"/>
    </source>
</evidence>
<feature type="transmembrane region" description="Helical" evidence="10">
    <location>
        <begin position="48"/>
        <end position="66"/>
    </location>
</feature>
<keyword evidence="9 10" id="KW-0472">Membrane</keyword>
<comment type="function">
    <text evidence="10">Mediates both low-affinity uptake and efflux of sugar across the membrane.</text>
</comment>
<dbReference type="GO" id="GO:0008643">
    <property type="term" value="P:carbohydrate transport"/>
    <property type="evidence" value="ECO:0000318"/>
    <property type="project" value="GO_Central"/>
</dbReference>